<proteinExistence type="predicted"/>
<reference evidence="1" key="2">
    <citation type="submission" date="2020-09" db="EMBL/GenBank/DDBJ databases">
        <authorList>
            <person name="Sun Q."/>
            <person name="Ohkuma M."/>
        </authorList>
    </citation>
    <scope>NUCLEOTIDE SEQUENCE</scope>
    <source>
        <strain evidence="1">JCM 4369</strain>
    </source>
</reference>
<protein>
    <submittedName>
        <fullName evidence="1">Uncharacterized protein</fullName>
    </submittedName>
</protein>
<name>A0A918I9I6_9ACTN</name>
<sequence length="72" mass="7795">MPRTGSSATVRPRWWGGKRAAVAAGTVVEGEEDLLILLLRATDAEGGRLRCLVDGRVREYPYSCARPVGRAP</sequence>
<dbReference type="RefSeq" id="WP_191873777.1">
    <property type="nucleotide sequence ID" value="NZ_BMTD01000005.1"/>
</dbReference>
<keyword evidence="2" id="KW-1185">Reference proteome</keyword>
<accession>A0A918I9I6</accession>
<dbReference type="AlphaFoldDB" id="A0A918I9I6"/>
<reference evidence="1" key="1">
    <citation type="journal article" date="2014" name="Int. J. Syst. Evol. Microbiol.">
        <title>Complete genome sequence of Corynebacterium casei LMG S-19264T (=DSM 44701T), isolated from a smear-ripened cheese.</title>
        <authorList>
            <consortium name="US DOE Joint Genome Institute (JGI-PGF)"/>
            <person name="Walter F."/>
            <person name="Albersmeier A."/>
            <person name="Kalinowski J."/>
            <person name="Ruckert C."/>
        </authorList>
    </citation>
    <scope>NUCLEOTIDE SEQUENCE</scope>
    <source>
        <strain evidence="1">JCM 4369</strain>
    </source>
</reference>
<comment type="caution">
    <text evidence="1">The sequence shown here is derived from an EMBL/GenBank/DDBJ whole genome shotgun (WGS) entry which is preliminary data.</text>
</comment>
<evidence type="ECO:0000313" key="1">
    <source>
        <dbReference type="EMBL" id="GGU91572.1"/>
    </source>
</evidence>
<evidence type="ECO:0000313" key="2">
    <source>
        <dbReference type="Proteomes" id="UP000618795"/>
    </source>
</evidence>
<dbReference type="Proteomes" id="UP000618795">
    <property type="component" value="Unassembled WGS sequence"/>
</dbReference>
<organism evidence="1 2">
    <name type="scientific">Streptomyces filipinensis</name>
    <dbReference type="NCBI Taxonomy" id="66887"/>
    <lineage>
        <taxon>Bacteria</taxon>
        <taxon>Bacillati</taxon>
        <taxon>Actinomycetota</taxon>
        <taxon>Actinomycetes</taxon>
        <taxon>Kitasatosporales</taxon>
        <taxon>Streptomycetaceae</taxon>
        <taxon>Streptomyces</taxon>
    </lineage>
</organism>
<gene>
    <name evidence="1" type="ORF">GCM10010260_27470</name>
</gene>
<dbReference type="EMBL" id="BMTD01000005">
    <property type="protein sequence ID" value="GGU91572.1"/>
    <property type="molecule type" value="Genomic_DNA"/>
</dbReference>